<feature type="non-terminal residue" evidence="2">
    <location>
        <position position="258"/>
    </location>
</feature>
<protein>
    <recommendedName>
        <fullName evidence="1">AMP-dependent synthetase/ligase domain-containing protein</fullName>
    </recommendedName>
</protein>
<accession>X0W197</accession>
<dbReference type="InterPro" id="IPR000873">
    <property type="entry name" value="AMP-dep_synth/lig_dom"/>
</dbReference>
<proteinExistence type="predicted"/>
<dbReference type="GO" id="GO:0016405">
    <property type="term" value="F:CoA-ligase activity"/>
    <property type="evidence" value="ECO:0007669"/>
    <property type="project" value="TreeGrafter"/>
</dbReference>
<organism evidence="2">
    <name type="scientific">marine sediment metagenome</name>
    <dbReference type="NCBI Taxonomy" id="412755"/>
    <lineage>
        <taxon>unclassified sequences</taxon>
        <taxon>metagenomes</taxon>
        <taxon>ecological metagenomes</taxon>
    </lineage>
</organism>
<dbReference type="Gene3D" id="3.40.50.12780">
    <property type="entry name" value="N-terminal domain of ligase-like"/>
    <property type="match status" value="1"/>
</dbReference>
<dbReference type="SUPFAM" id="SSF56801">
    <property type="entry name" value="Acetyl-CoA synthetase-like"/>
    <property type="match status" value="1"/>
</dbReference>
<reference evidence="2" key="1">
    <citation type="journal article" date="2014" name="Front. Microbiol.">
        <title>High frequency of phylogenetically diverse reductive dehalogenase-homologous genes in deep subseafloor sedimentary metagenomes.</title>
        <authorList>
            <person name="Kawai M."/>
            <person name="Futagami T."/>
            <person name="Toyoda A."/>
            <person name="Takaki Y."/>
            <person name="Nishi S."/>
            <person name="Hori S."/>
            <person name="Arai W."/>
            <person name="Tsubouchi T."/>
            <person name="Morono Y."/>
            <person name="Uchiyama I."/>
            <person name="Ito T."/>
            <person name="Fujiyama A."/>
            <person name="Inagaki F."/>
            <person name="Takami H."/>
        </authorList>
    </citation>
    <scope>NUCLEOTIDE SEQUENCE</scope>
    <source>
        <strain evidence="2">Expedition CK06-06</strain>
    </source>
</reference>
<name>X0W197_9ZZZZ</name>
<comment type="caution">
    <text evidence="2">The sequence shown here is derived from an EMBL/GenBank/DDBJ whole genome shotgun (WGS) entry which is preliminary data.</text>
</comment>
<gene>
    <name evidence="2" type="ORF">S01H1_55343</name>
</gene>
<dbReference type="EMBL" id="BARS01035969">
    <property type="protein sequence ID" value="GAG24549.1"/>
    <property type="molecule type" value="Genomic_DNA"/>
</dbReference>
<evidence type="ECO:0000313" key="2">
    <source>
        <dbReference type="EMBL" id="GAG24549.1"/>
    </source>
</evidence>
<evidence type="ECO:0000259" key="1">
    <source>
        <dbReference type="Pfam" id="PF00501"/>
    </source>
</evidence>
<dbReference type="PANTHER" id="PTHR24096">
    <property type="entry name" value="LONG-CHAIN-FATTY-ACID--COA LIGASE"/>
    <property type="match status" value="1"/>
</dbReference>
<feature type="domain" description="AMP-dependent synthetase/ligase" evidence="1">
    <location>
        <begin position="14"/>
        <end position="239"/>
    </location>
</feature>
<feature type="non-terminal residue" evidence="2">
    <location>
        <position position="1"/>
    </location>
</feature>
<dbReference type="AlphaFoldDB" id="X0W197"/>
<dbReference type="PROSITE" id="PS00455">
    <property type="entry name" value="AMP_BINDING"/>
    <property type="match status" value="1"/>
</dbReference>
<dbReference type="InterPro" id="IPR042099">
    <property type="entry name" value="ANL_N_sf"/>
</dbReference>
<dbReference type="InterPro" id="IPR020845">
    <property type="entry name" value="AMP-binding_CS"/>
</dbReference>
<dbReference type="Pfam" id="PF00501">
    <property type="entry name" value="AMP-binding"/>
    <property type="match status" value="1"/>
</dbReference>
<sequence>YSLREIMEDASESLKPAPLSSEDDVVIIFYTSGTTGVPRGAMLTDRNMMYTVRRYCLLLGIPPTNRKQLALLVMPVAHTSGHQNLLILLSMAIPMYFVGRFDPADILTKIEKYRVTFFAGIPTMFKMLLQAGAEKHDLTSIQLWGGGADAFPPDLVKRFRELSKRKKWGITIKPLFVHGYGMAETAGHVCISPPWGPQCAGWVVPGIHYRIVDQDGNPVKKGEPGELEVKGPNVMKGYWNDPDKTDNAFREGWFRTGD</sequence>